<keyword evidence="3" id="KW-0472">Membrane</keyword>
<evidence type="ECO:0000313" key="5">
    <source>
        <dbReference type="Proteomes" id="UP000567179"/>
    </source>
</evidence>
<name>A0A8H5BP36_9AGAR</name>
<organism evidence="4 5">
    <name type="scientific">Psilocybe cf. subviscida</name>
    <dbReference type="NCBI Taxonomy" id="2480587"/>
    <lineage>
        <taxon>Eukaryota</taxon>
        <taxon>Fungi</taxon>
        <taxon>Dikarya</taxon>
        <taxon>Basidiomycota</taxon>
        <taxon>Agaricomycotina</taxon>
        <taxon>Agaricomycetes</taxon>
        <taxon>Agaricomycetidae</taxon>
        <taxon>Agaricales</taxon>
        <taxon>Agaricineae</taxon>
        <taxon>Strophariaceae</taxon>
        <taxon>Psilocybe</taxon>
    </lineage>
</organism>
<feature type="region of interest" description="Disordered" evidence="2">
    <location>
        <begin position="19"/>
        <end position="42"/>
    </location>
</feature>
<comment type="caution">
    <text evidence="4">The sequence shown here is derived from an EMBL/GenBank/DDBJ whole genome shotgun (WGS) entry which is preliminary data.</text>
</comment>
<feature type="compositionally biased region" description="Polar residues" evidence="2">
    <location>
        <begin position="28"/>
        <end position="40"/>
    </location>
</feature>
<keyword evidence="5" id="KW-1185">Reference proteome</keyword>
<feature type="coiled-coil region" evidence="1">
    <location>
        <begin position="238"/>
        <end position="265"/>
    </location>
</feature>
<feature type="region of interest" description="Disordered" evidence="2">
    <location>
        <begin position="61"/>
        <end position="106"/>
    </location>
</feature>
<evidence type="ECO:0000313" key="4">
    <source>
        <dbReference type="EMBL" id="KAF5326679.1"/>
    </source>
</evidence>
<evidence type="ECO:0000256" key="2">
    <source>
        <dbReference type="SAM" id="MobiDB-lite"/>
    </source>
</evidence>
<proteinExistence type="predicted"/>
<feature type="transmembrane region" description="Helical" evidence="3">
    <location>
        <begin position="144"/>
        <end position="166"/>
    </location>
</feature>
<gene>
    <name evidence="4" type="ORF">D9619_005062</name>
</gene>
<protein>
    <submittedName>
        <fullName evidence="4">Uncharacterized protein</fullName>
    </submittedName>
</protein>
<keyword evidence="1" id="KW-0175">Coiled coil</keyword>
<keyword evidence="3" id="KW-0812">Transmembrane</keyword>
<dbReference type="Proteomes" id="UP000567179">
    <property type="component" value="Unassembled WGS sequence"/>
</dbReference>
<reference evidence="4 5" key="1">
    <citation type="journal article" date="2020" name="ISME J.">
        <title>Uncovering the hidden diversity of litter-decomposition mechanisms in mushroom-forming fungi.</title>
        <authorList>
            <person name="Floudas D."/>
            <person name="Bentzer J."/>
            <person name="Ahren D."/>
            <person name="Johansson T."/>
            <person name="Persson P."/>
            <person name="Tunlid A."/>
        </authorList>
    </citation>
    <scope>NUCLEOTIDE SEQUENCE [LARGE SCALE GENOMIC DNA]</scope>
    <source>
        <strain evidence="4 5">CBS 101986</strain>
    </source>
</reference>
<sequence length="290" mass="31620">MKFMNIVAEKTPPNIIARQRFASVPTARPSSQGPSSIRPTSFSEEPFRFSESLISFASLIRPQSSTDSPPADTDPISSMSLTQGPPLTFASPTPFSSSPTPNSSSEKFILSTSAQGASGPTSMPISGTTSTTPLAFTAIPTNNLVGPIVGAILGCVVLAGAFIFILRHRRRKYRERRGNDSRHPDPFNTVQIDRYLGNLPISRDSLRKQLGNIVNTGEESLDAPLANGMIASNQTSSIAAGRSSREETRRELRELRELVLRMANSGHWNHSSARLHNRTWIPPSLSHNWL</sequence>
<feature type="compositionally biased region" description="Low complexity" evidence="2">
    <location>
        <begin position="85"/>
        <end position="105"/>
    </location>
</feature>
<keyword evidence="3" id="KW-1133">Transmembrane helix</keyword>
<accession>A0A8H5BP36</accession>
<evidence type="ECO:0000256" key="1">
    <source>
        <dbReference type="SAM" id="Coils"/>
    </source>
</evidence>
<evidence type="ECO:0000256" key="3">
    <source>
        <dbReference type="SAM" id="Phobius"/>
    </source>
</evidence>
<dbReference type="AlphaFoldDB" id="A0A8H5BP36"/>
<dbReference type="EMBL" id="JAACJJ010000014">
    <property type="protein sequence ID" value="KAF5326679.1"/>
    <property type="molecule type" value="Genomic_DNA"/>
</dbReference>